<keyword evidence="5" id="KW-0472">Membrane</keyword>
<dbReference type="GO" id="GO:0016020">
    <property type="term" value="C:membrane"/>
    <property type="evidence" value="ECO:0007669"/>
    <property type="project" value="UniProtKB-SubCell"/>
</dbReference>
<evidence type="ECO:0000256" key="4">
    <source>
        <dbReference type="ARBA" id="ARBA00022989"/>
    </source>
</evidence>
<dbReference type="PANTHER" id="PTHR21346:SF10">
    <property type="entry name" value="TRANSMEMBRANE PROTEIN"/>
    <property type="match status" value="1"/>
</dbReference>
<gene>
    <name evidence="6" type="ORF">TVY486_0603610</name>
</gene>
<evidence type="ECO:0008006" key="7">
    <source>
        <dbReference type="Google" id="ProtNLM"/>
    </source>
</evidence>
<reference evidence="6" key="1">
    <citation type="journal article" date="2012" name="Proc. Natl. Acad. Sci. U.S.A.">
        <title>Antigenic diversity is generated by distinct evolutionary mechanisms in African trypanosome species.</title>
        <authorList>
            <person name="Jackson A.P."/>
            <person name="Berry A."/>
            <person name="Aslett M."/>
            <person name="Allison H.C."/>
            <person name="Burton P."/>
            <person name="Vavrova-Anderson J."/>
            <person name="Brown R."/>
            <person name="Browne H."/>
            <person name="Corton N."/>
            <person name="Hauser H."/>
            <person name="Gamble J."/>
            <person name="Gilderthorp R."/>
            <person name="Marcello L."/>
            <person name="McQuillan J."/>
            <person name="Otto T.D."/>
            <person name="Quail M.A."/>
            <person name="Sanders M.J."/>
            <person name="van Tonder A."/>
            <person name="Ginger M.L."/>
            <person name="Field M.C."/>
            <person name="Barry J.D."/>
            <person name="Hertz-Fowler C."/>
            <person name="Berriman M."/>
        </authorList>
    </citation>
    <scope>NUCLEOTIDE SEQUENCE</scope>
    <source>
        <strain evidence="6">Y486</strain>
    </source>
</reference>
<accession>G0TX80</accession>
<evidence type="ECO:0000256" key="1">
    <source>
        <dbReference type="ARBA" id="ARBA00004370"/>
    </source>
</evidence>
<comment type="similarity">
    <text evidence="2">Belongs to the FUN14 family.</text>
</comment>
<evidence type="ECO:0000256" key="3">
    <source>
        <dbReference type="ARBA" id="ARBA00022692"/>
    </source>
</evidence>
<evidence type="ECO:0000256" key="5">
    <source>
        <dbReference type="ARBA" id="ARBA00023136"/>
    </source>
</evidence>
<protein>
    <recommendedName>
        <fullName evidence="7">EF-hand domain-containing protein</fullName>
    </recommendedName>
</protein>
<sequence>MSPEARKGKAECSPVNATGRGATPFFLSLPRMTAEVGVSTILGMGVGVASKRLTSDALYGTGLAFIMLQCLNYFGYISIDWGKVETDIAKVADQNGDNKLDWCDLKILFSRFIRFAGQGIGDMSGFLTGFFLGVRYLA</sequence>
<dbReference type="InterPro" id="IPR018247">
    <property type="entry name" value="EF_Hand_1_Ca_BS"/>
</dbReference>
<dbReference type="EMBL" id="HE573022">
    <property type="protein sequence ID" value="CCC48570.1"/>
    <property type="molecule type" value="Genomic_DNA"/>
</dbReference>
<keyword evidence="4" id="KW-1133">Transmembrane helix</keyword>
<name>G0TX80_TRYVY</name>
<dbReference type="VEuPathDB" id="TriTrypDB:TvY486_0603610"/>
<dbReference type="PANTHER" id="PTHR21346">
    <property type="entry name" value="FUN14 DOMAIN CONTAINING"/>
    <property type="match status" value="1"/>
</dbReference>
<dbReference type="InterPro" id="IPR007014">
    <property type="entry name" value="FUN14"/>
</dbReference>
<evidence type="ECO:0000313" key="6">
    <source>
        <dbReference type="EMBL" id="CCC48570.1"/>
    </source>
</evidence>
<evidence type="ECO:0000256" key="2">
    <source>
        <dbReference type="ARBA" id="ARBA00009160"/>
    </source>
</evidence>
<proteinExistence type="inferred from homology"/>
<dbReference type="AlphaFoldDB" id="G0TX80"/>
<organism evidence="6">
    <name type="scientific">Trypanosoma vivax (strain Y486)</name>
    <dbReference type="NCBI Taxonomy" id="1055687"/>
    <lineage>
        <taxon>Eukaryota</taxon>
        <taxon>Discoba</taxon>
        <taxon>Euglenozoa</taxon>
        <taxon>Kinetoplastea</taxon>
        <taxon>Metakinetoplastina</taxon>
        <taxon>Trypanosomatida</taxon>
        <taxon>Trypanosomatidae</taxon>
        <taxon>Trypanosoma</taxon>
        <taxon>Duttonella</taxon>
    </lineage>
</organism>
<dbReference type="Pfam" id="PF04930">
    <property type="entry name" value="FUN14"/>
    <property type="match status" value="1"/>
</dbReference>
<keyword evidence="3" id="KW-0812">Transmembrane</keyword>
<dbReference type="PROSITE" id="PS00018">
    <property type="entry name" value="EF_HAND_1"/>
    <property type="match status" value="1"/>
</dbReference>
<comment type="subcellular location">
    <subcellularLocation>
        <location evidence="1">Membrane</location>
    </subcellularLocation>
</comment>